<evidence type="ECO:0000313" key="2">
    <source>
        <dbReference type="Proteomes" id="UP000009026"/>
    </source>
</evidence>
<dbReference type="eggNOG" id="COG1555">
    <property type="taxonomic scope" value="Bacteria"/>
</dbReference>
<gene>
    <name evidence="1" type="ORF">A176_003457</name>
</gene>
<dbReference type="EMBL" id="CP012109">
    <property type="protein sequence ID" value="AKQ66545.1"/>
    <property type="molecule type" value="Genomic_DNA"/>
</dbReference>
<sequence length="138" mass="13901">MASRTAALAAVALGVLGVGVVARLRWPDAAPALECAPESVRIRPDGVATCGDGAVPTGAQALALGLRLDLNSATEEELALIPGVGRSLARSLVDAREAQGGFKRWEDVDAVRGVGAAKLQTLQAATALGGPPDAGPVW</sequence>
<dbReference type="RefSeq" id="WP_002639335.1">
    <property type="nucleotide sequence ID" value="NZ_CP012109.1"/>
</dbReference>
<dbReference type="Proteomes" id="UP000009026">
    <property type="component" value="Chromosome"/>
</dbReference>
<dbReference type="PANTHER" id="PTHR21180:SF32">
    <property type="entry name" value="ENDONUCLEASE_EXONUCLEASE_PHOSPHATASE FAMILY DOMAIN-CONTAINING PROTEIN 1"/>
    <property type="match status" value="1"/>
</dbReference>
<dbReference type="GO" id="GO:0005886">
    <property type="term" value="C:plasma membrane"/>
    <property type="evidence" value="ECO:0007669"/>
    <property type="project" value="TreeGrafter"/>
</dbReference>
<reference evidence="1 2" key="1">
    <citation type="journal article" date="2016" name="PLoS ONE">
        <title>Complete Genome Sequence and Comparative Genomics of a Novel Myxobacterium Myxococcus hansupus.</title>
        <authorList>
            <person name="Sharma G."/>
            <person name="Narwani T."/>
            <person name="Subramanian S."/>
        </authorList>
    </citation>
    <scope>NUCLEOTIDE SEQUENCE [LARGE SCALE GENOMIC DNA]</scope>
    <source>
        <strain evidence="2">mixupus</strain>
    </source>
</reference>
<organism evidence="1 2">
    <name type="scientific">Pseudomyxococcus hansupus</name>
    <dbReference type="NCBI Taxonomy" id="1297742"/>
    <lineage>
        <taxon>Bacteria</taxon>
        <taxon>Pseudomonadati</taxon>
        <taxon>Myxococcota</taxon>
        <taxon>Myxococcia</taxon>
        <taxon>Myxococcales</taxon>
        <taxon>Cystobacterineae</taxon>
        <taxon>Myxococcaceae</taxon>
        <taxon>Pseudomyxococcus</taxon>
    </lineage>
</organism>
<keyword evidence="2" id="KW-1185">Reference proteome</keyword>
<dbReference type="PATRIC" id="fig|1297742.4.peg.3489"/>
<dbReference type="PANTHER" id="PTHR21180">
    <property type="entry name" value="ENDONUCLEASE/EXONUCLEASE/PHOSPHATASE FAMILY DOMAIN-CONTAINING PROTEIN 1"/>
    <property type="match status" value="1"/>
</dbReference>
<dbReference type="OrthoDB" id="5515367at2"/>
<proteinExistence type="predicted"/>
<dbReference type="AlphaFoldDB" id="A0A0H4WYX3"/>
<protein>
    <submittedName>
        <fullName evidence="1">ComE protein</fullName>
    </submittedName>
</protein>
<accession>A0A0H4WYX3</accession>
<dbReference type="InterPro" id="IPR051675">
    <property type="entry name" value="Endo/Exo/Phosphatase_dom_1"/>
</dbReference>
<name>A0A0H4WYX3_9BACT</name>
<dbReference type="STRING" id="1297742.A176_003457"/>
<dbReference type="KEGG" id="mym:A176_003457"/>
<evidence type="ECO:0000313" key="1">
    <source>
        <dbReference type="EMBL" id="AKQ66545.1"/>
    </source>
</evidence>
<dbReference type="Gene3D" id="1.10.150.320">
    <property type="entry name" value="Photosystem II 12 kDa extrinsic protein"/>
    <property type="match status" value="1"/>
</dbReference>
<dbReference type="Pfam" id="PF12836">
    <property type="entry name" value="HHH_3"/>
    <property type="match status" value="1"/>
</dbReference>
<dbReference type="InterPro" id="IPR010994">
    <property type="entry name" value="RuvA_2-like"/>
</dbReference>
<dbReference type="SUPFAM" id="SSF47781">
    <property type="entry name" value="RuvA domain 2-like"/>
    <property type="match status" value="1"/>
</dbReference>